<protein>
    <submittedName>
        <fullName evidence="3">Uncharacterized protein</fullName>
    </submittedName>
</protein>
<keyword evidence="4" id="KW-1185">Reference proteome</keyword>
<feature type="signal peptide" evidence="2">
    <location>
        <begin position="1"/>
        <end position="17"/>
    </location>
</feature>
<name>W3XKN2_PESFW</name>
<keyword evidence="2" id="KW-0732">Signal</keyword>
<feature type="chain" id="PRO_5004834727" evidence="2">
    <location>
        <begin position="18"/>
        <end position="525"/>
    </location>
</feature>
<reference evidence="4" key="1">
    <citation type="journal article" date="2015" name="BMC Genomics">
        <title>Genomic and transcriptomic analysis of the endophytic fungus Pestalotiopsis fici reveals its lifestyle and high potential for synthesis of natural products.</title>
        <authorList>
            <person name="Wang X."/>
            <person name="Zhang X."/>
            <person name="Liu L."/>
            <person name="Xiang M."/>
            <person name="Wang W."/>
            <person name="Sun X."/>
            <person name="Che Y."/>
            <person name="Guo L."/>
            <person name="Liu G."/>
            <person name="Guo L."/>
            <person name="Wang C."/>
            <person name="Yin W.B."/>
            <person name="Stadler M."/>
            <person name="Zhang X."/>
            <person name="Liu X."/>
        </authorList>
    </citation>
    <scope>NUCLEOTIDE SEQUENCE [LARGE SCALE GENOMIC DNA]</scope>
    <source>
        <strain evidence="4">W106-1 / CGMCC3.15140</strain>
    </source>
</reference>
<feature type="region of interest" description="Disordered" evidence="1">
    <location>
        <begin position="50"/>
        <end position="81"/>
    </location>
</feature>
<dbReference type="Proteomes" id="UP000030651">
    <property type="component" value="Unassembled WGS sequence"/>
</dbReference>
<dbReference type="AlphaFoldDB" id="W3XKN2"/>
<feature type="compositionally biased region" description="Low complexity" evidence="1">
    <location>
        <begin position="52"/>
        <end position="68"/>
    </location>
</feature>
<evidence type="ECO:0000313" key="4">
    <source>
        <dbReference type="Proteomes" id="UP000030651"/>
    </source>
</evidence>
<evidence type="ECO:0000256" key="1">
    <source>
        <dbReference type="SAM" id="MobiDB-lite"/>
    </source>
</evidence>
<accession>W3XKN2</accession>
<gene>
    <name evidence="3" type="ORF">PFICI_00446</name>
</gene>
<dbReference type="InParanoid" id="W3XKN2"/>
<dbReference type="HOGENOM" id="CLU_518850_0_0_1"/>
<dbReference type="EMBL" id="KI912109">
    <property type="protein sequence ID" value="ETS86618.1"/>
    <property type="molecule type" value="Genomic_DNA"/>
</dbReference>
<dbReference type="OrthoDB" id="4762260at2759"/>
<evidence type="ECO:0000313" key="3">
    <source>
        <dbReference type="EMBL" id="ETS86618.1"/>
    </source>
</evidence>
<sequence length="525" mass="55534">MLRAGVAAIALVALANGSPTPTRKEGLEARQWEIGNPWTTIIVGGSTPTAVPTSGPGIGPPITGGLNPPREKRDDGAPSLGWGDSDALKAHIVSLELEYEHLVQEYGDKPPPSVAKREKEIEKELKEYGIIIVQTPDGTSTTITFGKVKRQGDIGPVLGGSDPSALKKYLTALELEYEALVHQFGNNPPSYVAKRKKEIETELKKYGIAIIATPDGTSTIITPGKARRGDPSLDAGAYGSAGYDLAGLEKTLESLWQQYGTNPPHEVYIVEEKIKHILLAYGITVVQAPDGTSTVIYPSTRRSFPDYDIEKLESIFESLLQEYNGERPPLDDWLVIQHTAAVLKSYGISIEQYRTDTKRSVPTGDSVNVVALQALLALLEATYGSSPPLDIYLIEQTIATILGTQGIIVPGFPIPGGAITPDPTIPGGVITPDPTIPGGSITPDPTVPGGSINPSTKKRDNPDVEGLLAALAQLEAAYGSYGSGSVPVAVFIIMQNIVTILQADGVSVPGWPDLGGGSTVIGPST</sequence>
<dbReference type="RefSeq" id="XP_007827218.1">
    <property type="nucleotide sequence ID" value="XM_007829027.1"/>
</dbReference>
<dbReference type="GeneID" id="19265459"/>
<evidence type="ECO:0000256" key="2">
    <source>
        <dbReference type="SAM" id="SignalP"/>
    </source>
</evidence>
<dbReference type="eggNOG" id="ENOG502S0M4">
    <property type="taxonomic scope" value="Eukaryota"/>
</dbReference>
<organism evidence="3 4">
    <name type="scientific">Pestalotiopsis fici (strain W106-1 / CGMCC3.15140)</name>
    <dbReference type="NCBI Taxonomy" id="1229662"/>
    <lineage>
        <taxon>Eukaryota</taxon>
        <taxon>Fungi</taxon>
        <taxon>Dikarya</taxon>
        <taxon>Ascomycota</taxon>
        <taxon>Pezizomycotina</taxon>
        <taxon>Sordariomycetes</taxon>
        <taxon>Xylariomycetidae</taxon>
        <taxon>Amphisphaeriales</taxon>
        <taxon>Sporocadaceae</taxon>
        <taxon>Pestalotiopsis</taxon>
    </lineage>
</organism>
<feature type="region of interest" description="Disordered" evidence="1">
    <location>
        <begin position="437"/>
        <end position="460"/>
    </location>
</feature>
<dbReference type="KEGG" id="pfy:PFICI_00446"/>
<proteinExistence type="predicted"/>